<keyword evidence="1" id="KW-0145">Chemotaxis</keyword>
<dbReference type="GO" id="GO:0006935">
    <property type="term" value="P:chemotaxis"/>
    <property type="evidence" value="ECO:0007669"/>
    <property type="project" value="UniProtKB-KW"/>
</dbReference>
<feature type="domain" description="CheC-like protein" evidence="3">
    <location>
        <begin position="7"/>
        <end position="41"/>
    </location>
</feature>
<dbReference type="InterPro" id="IPR028976">
    <property type="entry name" value="CheC-like_sf"/>
</dbReference>
<dbReference type="eggNOG" id="arCOG02381">
    <property type="taxonomic scope" value="Archaea"/>
</dbReference>
<dbReference type="Gene3D" id="3.40.1550.10">
    <property type="entry name" value="CheC-like"/>
    <property type="match status" value="1"/>
</dbReference>
<dbReference type="STRING" id="679926.Mpet_2067"/>
<evidence type="ECO:0000259" key="3">
    <source>
        <dbReference type="Pfam" id="PF04509"/>
    </source>
</evidence>
<name>E1RJT1_METP4</name>
<organism evidence="4 5">
    <name type="scientific">Methanolacinia petrolearia (strain DSM 11571 / OCM 486 / SEBR 4847)</name>
    <name type="common">Methanoplanus petrolearius</name>
    <dbReference type="NCBI Taxonomy" id="679926"/>
    <lineage>
        <taxon>Archaea</taxon>
        <taxon>Methanobacteriati</taxon>
        <taxon>Methanobacteriota</taxon>
        <taxon>Stenosarchaea group</taxon>
        <taxon>Methanomicrobia</taxon>
        <taxon>Methanomicrobiales</taxon>
        <taxon>Methanomicrobiaceae</taxon>
        <taxon>Methanolacinia</taxon>
    </lineage>
</organism>
<dbReference type="OrthoDB" id="182374at2157"/>
<dbReference type="GeneID" id="9744548"/>
<accession>E1RJT1</accession>
<gene>
    <name evidence="4" type="ordered locus">Mpet_2067</name>
</gene>
<dbReference type="HOGENOM" id="CLU_087860_2_2_2"/>
<keyword evidence="2" id="KW-0378">Hydrolase</keyword>
<dbReference type="Proteomes" id="UP000006565">
    <property type="component" value="Chromosome"/>
</dbReference>
<keyword evidence="5" id="KW-1185">Reference proteome</keyword>
<feature type="domain" description="CheC-like protein" evidence="3">
    <location>
        <begin position="104"/>
        <end position="139"/>
    </location>
</feature>
<evidence type="ECO:0000256" key="2">
    <source>
        <dbReference type="ARBA" id="ARBA00022801"/>
    </source>
</evidence>
<dbReference type="PANTHER" id="PTHR43693">
    <property type="entry name" value="PROTEIN PHOSPHATASE CHEZ"/>
    <property type="match status" value="1"/>
</dbReference>
<dbReference type="InterPro" id="IPR007597">
    <property type="entry name" value="CheC"/>
</dbReference>
<evidence type="ECO:0000256" key="1">
    <source>
        <dbReference type="ARBA" id="ARBA00022500"/>
    </source>
</evidence>
<dbReference type="RefSeq" id="WP_013329992.1">
    <property type="nucleotide sequence ID" value="NC_014507.1"/>
</dbReference>
<dbReference type="AlphaFoldDB" id="E1RJT1"/>
<dbReference type="SUPFAM" id="SSF103039">
    <property type="entry name" value="CheC-like"/>
    <property type="match status" value="1"/>
</dbReference>
<dbReference type="Pfam" id="PF04509">
    <property type="entry name" value="CheC"/>
    <property type="match status" value="2"/>
</dbReference>
<dbReference type="KEGG" id="mpi:Mpet_2067"/>
<dbReference type="CDD" id="cd17909">
    <property type="entry name" value="CheC_ClassI"/>
    <property type="match status" value="1"/>
</dbReference>
<protein>
    <submittedName>
        <fullName evidence="4">CheC, inhibitor of MCP methylation</fullName>
    </submittedName>
</protein>
<dbReference type="EMBL" id="CP002117">
    <property type="protein sequence ID" value="ADN36815.1"/>
    <property type="molecule type" value="Genomic_DNA"/>
</dbReference>
<sequence>MELTEAQLDAMKELGNIGASHAATSLSTMLMSEIYMTVPEAKVIDISEISEHFGDEIAALVVFEIQGEISPGGYVILHIPKDSAINLTNTMLGSTDCDRELNEMDESALLEVGNIMVSQFLDATASLLGVVMLPSPPAIAIDMSHAAFASIVAQVAVDINEIILFKTELTSKMHDIESTIVMLPDENTLNIILSLLEKMIS</sequence>
<dbReference type="InterPro" id="IPR050992">
    <property type="entry name" value="CheZ_family_phosphatases"/>
</dbReference>
<reference evidence="4 5" key="1">
    <citation type="journal article" date="2010" name="Stand. Genomic Sci.">
        <title>Complete genome sequence of Methanoplanus petrolearius type strain (SEBR 4847).</title>
        <authorList>
            <person name="Brambilla E."/>
            <person name="Djao O.D."/>
            <person name="Daligault H."/>
            <person name="Lapidus A."/>
            <person name="Lucas S."/>
            <person name="Hammon N."/>
            <person name="Nolan M."/>
            <person name="Tice H."/>
            <person name="Cheng J.F."/>
            <person name="Han C."/>
            <person name="Tapia R."/>
            <person name="Goodwin L."/>
            <person name="Pitluck S."/>
            <person name="Liolios K."/>
            <person name="Ivanova N."/>
            <person name="Mavromatis K."/>
            <person name="Mikhailova N."/>
            <person name="Pati A."/>
            <person name="Chen A."/>
            <person name="Palaniappan K."/>
            <person name="Land M."/>
            <person name="Hauser L."/>
            <person name="Chang Y.J."/>
            <person name="Jeffries C.D."/>
            <person name="Rohde M."/>
            <person name="Spring S."/>
            <person name="Sikorski J."/>
            <person name="Goker M."/>
            <person name="Woyke T."/>
            <person name="Bristow J."/>
            <person name="Eisen J.A."/>
            <person name="Markowitz V."/>
            <person name="Hugenholtz P."/>
            <person name="Kyrpides N.C."/>
            <person name="Klenk H.P."/>
        </authorList>
    </citation>
    <scope>NUCLEOTIDE SEQUENCE [LARGE SCALE GENOMIC DNA]</scope>
    <source>
        <strain evidence="5">DSM 11571 / OCM 486 / SEBR 4847</strain>
    </source>
</reference>
<dbReference type="GO" id="GO:0016787">
    <property type="term" value="F:hydrolase activity"/>
    <property type="evidence" value="ECO:0007669"/>
    <property type="project" value="UniProtKB-KW"/>
</dbReference>
<dbReference type="PANTHER" id="PTHR43693:SF1">
    <property type="entry name" value="PROTEIN PHOSPHATASE CHEZ"/>
    <property type="match status" value="1"/>
</dbReference>
<proteinExistence type="predicted"/>
<evidence type="ECO:0000313" key="5">
    <source>
        <dbReference type="Proteomes" id="UP000006565"/>
    </source>
</evidence>
<evidence type="ECO:0000313" key="4">
    <source>
        <dbReference type="EMBL" id="ADN36815.1"/>
    </source>
</evidence>